<protein>
    <submittedName>
        <fullName evidence="3">BlaR1 peptidase M56</fullName>
    </submittedName>
</protein>
<evidence type="ECO:0000313" key="4">
    <source>
        <dbReference type="Proteomes" id="UP000198972"/>
    </source>
</evidence>
<dbReference type="EMBL" id="FNBG01000015">
    <property type="protein sequence ID" value="SDF68441.1"/>
    <property type="molecule type" value="Genomic_DNA"/>
</dbReference>
<organism evidence="3 4">
    <name type="scientific">Fontibacillus panacisegetis</name>
    <dbReference type="NCBI Taxonomy" id="670482"/>
    <lineage>
        <taxon>Bacteria</taxon>
        <taxon>Bacillati</taxon>
        <taxon>Bacillota</taxon>
        <taxon>Bacilli</taxon>
        <taxon>Bacillales</taxon>
        <taxon>Paenibacillaceae</taxon>
        <taxon>Fontibacillus</taxon>
    </lineage>
</organism>
<reference evidence="3 4" key="1">
    <citation type="submission" date="2016-10" db="EMBL/GenBank/DDBJ databases">
        <authorList>
            <person name="de Groot N.N."/>
        </authorList>
    </citation>
    <scope>NUCLEOTIDE SEQUENCE [LARGE SCALE GENOMIC DNA]</scope>
    <source>
        <strain evidence="3 4">DSM 28129</strain>
    </source>
</reference>
<gene>
    <name evidence="3" type="ORF">SAMN04488542_1155</name>
</gene>
<feature type="transmembrane region" description="Helical" evidence="1">
    <location>
        <begin position="40"/>
        <end position="59"/>
    </location>
</feature>
<feature type="transmembrane region" description="Helical" evidence="1">
    <location>
        <begin position="289"/>
        <end position="311"/>
    </location>
</feature>
<dbReference type="PANTHER" id="PTHR34978">
    <property type="entry name" value="POSSIBLE SENSOR-TRANSDUCER PROTEIN BLAR"/>
    <property type="match status" value="1"/>
</dbReference>
<dbReference type="Proteomes" id="UP000198972">
    <property type="component" value="Unassembled WGS sequence"/>
</dbReference>
<dbReference type="AlphaFoldDB" id="A0A1G7N3C5"/>
<dbReference type="CDD" id="cd07341">
    <property type="entry name" value="M56_BlaR1_MecR1_like"/>
    <property type="match status" value="1"/>
</dbReference>
<keyword evidence="1" id="KW-0812">Transmembrane</keyword>
<proteinExistence type="predicted"/>
<keyword evidence="1" id="KW-1133">Transmembrane helix</keyword>
<dbReference type="STRING" id="670482.SAMN04488542_1155"/>
<feature type="domain" description="Peptidase M56" evidence="2">
    <location>
        <begin position="72"/>
        <end position="277"/>
    </location>
</feature>
<accession>A0A1G7N3C5</accession>
<evidence type="ECO:0000256" key="1">
    <source>
        <dbReference type="SAM" id="Phobius"/>
    </source>
</evidence>
<dbReference type="OrthoDB" id="9770467at2"/>
<dbReference type="Pfam" id="PF05569">
    <property type="entry name" value="Peptidase_M56"/>
    <property type="match status" value="1"/>
</dbReference>
<evidence type="ECO:0000313" key="3">
    <source>
        <dbReference type="EMBL" id="SDF68441.1"/>
    </source>
</evidence>
<dbReference type="InterPro" id="IPR008756">
    <property type="entry name" value="Peptidase_M56"/>
</dbReference>
<evidence type="ECO:0000259" key="2">
    <source>
        <dbReference type="Pfam" id="PF05569"/>
    </source>
</evidence>
<dbReference type="PANTHER" id="PTHR34978:SF3">
    <property type="entry name" value="SLR0241 PROTEIN"/>
    <property type="match status" value="1"/>
</dbReference>
<keyword evidence="1" id="KW-0472">Membrane</keyword>
<dbReference type="InterPro" id="IPR052173">
    <property type="entry name" value="Beta-lactam_resp_regulator"/>
</dbReference>
<keyword evidence="4" id="KW-1185">Reference proteome</keyword>
<feature type="transmembrane region" description="Helical" evidence="1">
    <location>
        <begin position="6"/>
        <end position="28"/>
    </location>
</feature>
<sequence length="355" mass="40603">MHVILELLVSLTVSGSIVMFSTLLLNFCRFRLPSKFRYMLGKLAIGLYLVPIILLWKLIRSMLQIERTAVIPNTASLWTFPYEVGMYLLGIWGIGAIGFAVWQIYVYRRFVKKVYRSLTPISSNDRIIHQLHMLRKTLGIRSNVQMAYSTVVHSPVLVGLRRPTIFFPTKIPSNANLSMIIHHELIHLKRKDLWLKALVLLVGSLHWFNPLVHMLRKDIHIWSELACDEEVVTKMTHSERKRYGETIMSVMMSSSKVPVRFSASLSDDGKKLQKRLNLMLGVSKIKKRIIIITTLAIMAVGTISVASAVWASKHIPVVEADTKLAKITTRTSIKSEGVIERELSQHQHEKKQFQP</sequence>
<feature type="transmembrane region" description="Helical" evidence="1">
    <location>
        <begin position="86"/>
        <end position="107"/>
    </location>
</feature>
<name>A0A1G7N3C5_9BACL</name>